<dbReference type="PROSITE" id="PS51257">
    <property type="entry name" value="PROKAR_LIPOPROTEIN"/>
    <property type="match status" value="1"/>
</dbReference>
<dbReference type="InterPro" id="IPR038672">
    <property type="entry name" value="CpcT/CpeT_sf"/>
</dbReference>
<dbReference type="AlphaFoldDB" id="A0A6S6UF54"/>
<dbReference type="Gene3D" id="2.40.128.590">
    <property type="entry name" value="CpcT/CpeT domain"/>
    <property type="match status" value="1"/>
</dbReference>
<dbReference type="InterPro" id="IPR010404">
    <property type="entry name" value="CpcT/CpeT"/>
</dbReference>
<evidence type="ECO:0000313" key="1">
    <source>
        <dbReference type="EMBL" id="CAA6829091.1"/>
    </source>
</evidence>
<accession>A0A6S6UF54</accession>
<evidence type="ECO:0008006" key="2">
    <source>
        <dbReference type="Google" id="ProtNLM"/>
    </source>
</evidence>
<proteinExistence type="predicted"/>
<dbReference type="Pfam" id="PF06206">
    <property type="entry name" value="CpeT"/>
    <property type="match status" value="1"/>
</dbReference>
<protein>
    <recommendedName>
        <fullName evidence="2">Lipoprotein</fullName>
    </recommendedName>
</protein>
<dbReference type="CDD" id="cd16338">
    <property type="entry name" value="CpcT"/>
    <property type="match status" value="1"/>
</dbReference>
<organism evidence="1">
    <name type="scientific">uncultured Aureispira sp</name>
    <dbReference type="NCBI Taxonomy" id="1331704"/>
    <lineage>
        <taxon>Bacteria</taxon>
        <taxon>Pseudomonadati</taxon>
        <taxon>Bacteroidota</taxon>
        <taxon>Saprospiria</taxon>
        <taxon>Saprospirales</taxon>
        <taxon>Saprospiraceae</taxon>
        <taxon>Aureispira</taxon>
        <taxon>environmental samples</taxon>
    </lineage>
</organism>
<name>A0A6S6UF54_9BACT</name>
<dbReference type="EMBL" id="CACVAQ010000462">
    <property type="protein sequence ID" value="CAA6829091.1"/>
    <property type="molecule type" value="Genomic_DNA"/>
</dbReference>
<dbReference type="GO" id="GO:0016829">
    <property type="term" value="F:lyase activity"/>
    <property type="evidence" value="ECO:0007669"/>
    <property type="project" value="InterPro"/>
</dbReference>
<sequence>MKGYFKSIVSIVILSIVVLLSACNKEQYNYLEKTKTGTEIEEIEDRLEKVFNMYLGLFSNRQQSRKENSPLYRSQEIISVPIWPKRGGEYWLYVCWLQEGRPDDLLSQEVWNFKKKDRETIEVVMYDLPNKDKYVSDWRKKEPLANLDIDALIYNEGCTATITRDNQNNFKIKGGACSRNLSDIIKYVEVNGEIKPNSIFLYNKMLDTKKEVLFSYKKGLQFVRQPKIFPKYLEVDD</sequence>
<reference evidence="1" key="1">
    <citation type="submission" date="2020-01" db="EMBL/GenBank/DDBJ databases">
        <authorList>
            <person name="Meier V. D."/>
            <person name="Meier V D."/>
        </authorList>
    </citation>
    <scope>NUCLEOTIDE SEQUENCE</scope>
    <source>
        <strain evidence="1">HLG_WM_MAG_10</strain>
    </source>
</reference>
<gene>
    <name evidence="1" type="ORF">HELGO_WM23648</name>
</gene>